<evidence type="ECO:0000313" key="3">
    <source>
        <dbReference type="EMBL" id="BEQ16984.1"/>
    </source>
</evidence>
<evidence type="ECO:0000259" key="2">
    <source>
        <dbReference type="Pfam" id="PF02775"/>
    </source>
</evidence>
<dbReference type="InterPro" id="IPR011766">
    <property type="entry name" value="TPP_enzyme_TPP-bd"/>
</dbReference>
<dbReference type="Proteomes" id="UP001366166">
    <property type="component" value="Chromosome"/>
</dbReference>
<dbReference type="RefSeq" id="WP_338603591.1">
    <property type="nucleotide sequence ID" value="NZ_AP028679.1"/>
</dbReference>
<dbReference type="AlphaFoldDB" id="A0AAU9ER97"/>
<dbReference type="GO" id="GO:0044281">
    <property type="term" value="P:small molecule metabolic process"/>
    <property type="evidence" value="ECO:0007669"/>
    <property type="project" value="UniProtKB-ARBA"/>
</dbReference>
<evidence type="ECO:0000256" key="1">
    <source>
        <dbReference type="ARBA" id="ARBA00023002"/>
    </source>
</evidence>
<dbReference type="Pfam" id="PF02775">
    <property type="entry name" value="TPP_enzyme_C"/>
    <property type="match status" value="1"/>
</dbReference>
<dbReference type="GO" id="GO:0016625">
    <property type="term" value="F:oxidoreductase activity, acting on the aldehyde or oxo group of donors, iron-sulfur protein as acceptor"/>
    <property type="evidence" value="ECO:0007669"/>
    <property type="project" value="UniProtKB-ARBA"/>
</dbReference>
<keyword evidence="1" id="KW-0560">Oxidoreductase</keyword>
<dbReference type="InterPro" id="IPR029061">
    <property type="entry name" value="THDP-binding"/>
</dbReference>
<dbReference type="SUPFAM" id="SSF52518">
    <property type="entry name" value="Thiamin diphosphate-binding fold (THDP-binding)"/>
    <property type="match status" value="1"/>
</dbReference>
<sequence>MAKIEPLQNLMAEYLNEATLPSTWCPGCGIGTTMGGLVRAVSASDIPREKFVLVTGIGCYGGAGTYIRMSDIHALHGRCPSYATGLKLARPDLHPILLMGDGDSSAIGGNHLIHAARRNINITAIIMNNHIYGMTGGQYSPTTPIGTKAATAPFGLTDHPFDICRLVAAAGGTFVARTTVYHVAQLASLIGRAIAHPGFSLVEVESICPTYFGRRKKMGSPVQMLHWLKDNSVSAAKAKEMSPEELEGKVVTGVFVEEHRTECVAEYQELIKRIHAK</sequence>
<organism evidence="3 4">
    <name type="scientific">Desulfoferula mesophila</name>
    <dbReference type="NCBI Taxonomy" id="3058419"/>
    <lineage>
        <taxon>Bacteria</taxon>
        <taxon>Pseudomonadati</taxon>
        <taxon>Thermodesulfobacteriota</taxon>
        <taxon>Desulfarculia</taxon>
        <taxon>Desulfarculales</taxon>
        <taxon>Desulfarculaceae</taxon>
        <taxon>Desulfoferula</taxon>
    </lineage>
</organism>
<dbReference type="InterPro" id="IPR051457">
    <property type="entry name" value="2-oxoacid:Fd_oxidoreductase"/>
</dbReference>
<gene>
    <name evidence="3" type="ORF">FAK_40500</name>
</gene>
<reference evidence="4" key="1">
    <citation type="journal article" date="2023" name="Arch. Microbiol.">
        <title>Desulfoferula mesophilus gen. nov. sp. nov., a mesophilic sulfate-reducing bacterium isolated from a brackish lake sediment.</title>
        <authorList>
            <person name="Watanabe T."/>
            <person name="Yabe T."/>
            <person name="Tsuji J.M."/>
            <person name="Fukui M."/>
        </authorList>
    </citation>
    <scope>NUCLEOTIDE SEQUENCE [LARGE SCALE GENOMIC DNA]</scope>
    <source>
        <strain evidence="4">12FAK</strain>
    </source>
</reference>
<dbReference type="PANTHER" id="PTHR48084">
    <property type="entry name" value="2-OXOGLUTARATE OXIDOREDUCTASE SUBUNIT KORB-RELATED"/>
    <property type="match status" value="1"/>
</dbReference>
<proteinExistence type="predicted"/>
<dbReference type="EMBL" id="AP028679">
    <property type="protein sequence ID" value="BEQ16984.1"/>
    <property type="molecule type" value="Genomic_DNA"/>
</dbReference>
<keyword evidence="4" id="KW-1185">Reference proteome</keyword>
<dbReference type="GO" id="GO:0045333">
    <property type="term" value="P:cellular respiration"/>
    <property type="evidence" value="ECO:0007669"/>
    <property type="project" value="UniProtKB-ARBA"/>
</dbReference>
<dbReference type="Gene3D" id="3.40.50.970">
    <property type="match status" value="1"/>
</dbReference>
<dbReference type="KEGG" id="dmp:FAK_40500"/>
<feature type="domain" description="Thiamine pyrophosphate enzyme TPP-binding" evidence="2">
    <location>
        <begin position="57"/>
        <end position="204"/>
    </location>
</feature>
<dbReference type="CDD" id="cd03375">
    <property type="entry name" value="TPP_OGFOR"/>
    <property type="match status" value="1"/>
</dbReference>
<protein>
    <submittedName>
        <fullName evidence="3">2-oxoglutarate synthase</fullName>
    </submittedName>
</protein>
<accession>A0AAU9ER97</accession>
<dbReference type="GO" id="GO:0030976">
    <property type="term" value="F:thiamine pyrophosphate binding"/>
    <property type="evidence" value="ECO:0007669"/>
    <property type="project" value="InterPro"/>
</dbReference>
<evidence type="ECO:0000313" key="4">
    <source>
        <dbReference type="Proteomes" id="UP001366166"/>
    </source>
</evidence>
<dbReference type="PANTHER" id="PTHR48084:SF1">
    <property type="entry name" value="2-OXOGLUTARATE SYNTHASE SUBUNIT KORB"/>
    <property type="match status" value="1"/>
</dbReference>
<name>A0AAU9ER97_9BACT</name>